<gene>
    <name evidence="1" type="ORF">DSO57_1012165</name>
</gene>
<keyword evidence="2" id="KW-1185">Reference proteome</keyword>
<accession>A0ACC2SV87</accession>
<sequence length="262" mass="28834">MSYNPNSTNQPDQSRSHDERTQQNENINLKHAYPSSSGTAGPTQPARKQSRSSGSNSVHKTGGQSGLRGQQAFVINPKKRALEHKTQTGGGFESNSLPTGVQDPSALAYQITSELNERLDIDIDSLIGSFSDIIKCSKVQDKDKYRIQQEQYQIECRAANLVRSCESILTLIAEMKQSLLLNDTTMFHPQPLKHPDPGAFVSLNADPKNTPIVPGTEGARDGQEAEAVHPENEFFTTLTNLHPVGRIKLDSLKSLYPNNKLP</sequence>
<dbReference type="Proteomes" id="UP001165960">
    <property type="component" value="Unassembled WGS sequence"/>
</dbReference>
<comment type="caution">
    <text evidence="1">The sequence shown here is derived from an EMBL/GenBank/DDBJ whole genome shotgun (WGS) entry which is preliminary data.</text>
</comment>
<dbReference type="EMBL" id="QTSX02004303">
    <property type="protein sequence ID" value="KAJ9066176.1"/>
    <property type="molecule type" value="Genomic_DNA"/>
</dbReference>
<protein>
    <submittedName>
        <fullName evidence="1">Uncharacterized protein</fullName>
    </submittedName>
</protein>
<organism evidence="1 2">
    <name type="scientific">Entomophthora muscae</name>
    <dbReference type="NCBI Taxonomy" id="34485"/>
    <lineage>
        <taxon>Eukaryota</taxon>
        <taxon>Fungi</taxon>
        <taxon>Fungi incertae sedis</taxon>
        <taxon>Zoopagomycota</taxon>
        <taxon>Entomophthoromycotina</taxon>
        <taxon>Entomophthoromycetes</taxon>
        <taxon>Entomophthorales</taxon>
        <taxon>Entomophthoraceae</taxon>
        <taxon>Entomophthora</taxon>
    </lineage>
</organism>
<reference evidence="1" key="1">
    <citation type="submission" date="2022-04" db="EMBL/GenBank/DDBJ databases">
        <title>Genome of the entomopathogenic fungus Entomophthora muscae.</title>
        <authorList>
            <person name="Elya C."/>
            <person name="Lovett B.R."/>
            <person name="Lee E."/>
            <person name="Macias A.M."/>
            <person name="Hajek A.E."/>
            <person name="De Bivort B.L."/>
            <person name="Kasson M.T."/>
            <person name="De Fine Licht H.H."/>
            <person name="Stajich J.E."/>
        </authorList>
    </citation>
    <scope>NUCLEOTIDE SEQUENCE</scope>
    <source>
        <strain evidence="1">Berkeley</strain>
    </source>
</reference>
<name>A0ACC2SV87_9FUNG</name>
<evidence type="ECO:0000313" key="2">
    <source>
        <dbReference type="Proteomes" id="UP001165960"/>
    </source>
</evidence>
<proteinExistence type="predicted"/>
<evidence type="ECO:0000313" key="1">
    <source>
        <dbReference type="EMBL" id="KAJ9066176.1"/>
    </source>
</evidence>